<organism evidence="3 4">
    <name type="scientific">Klebsormidium nitens</name>
    <name type="common">Green alga</name>
    <name type="synonym">Ulothrix nitens</name>
    <dbReference type="NCBI Taxonomy" id="105231"/>
    <lineage>
        <taxon>Eukaryota</taxon>
        <taxon>Viridiplantae</taxon>
        <taxon>Streptophyta</taxon>
        <taxon>Klebsormidiophyceae</taxon>
        <taxon>Klebsormidiales</taxon>
        <taxon>Klebsormidiaceae</taxon>
        <taxon>Klebsormidium</taxon>
    </lineage>
</organism>
<dbReference type="EMBL" id="DF236954">
    <property type="protein sequence ID" value="GAQ77904.1"/>
    <property type="molecule type" value="Genomic_DNA"/>
</dbReference>
<sequence length="96" mass="10234">MDVAPHGLIPAELPLAQTLSRQALPVTLAAFWMMSAVLCRHVKRRYRFSYSPVAKVVPAAAHTPTPAFPVQDCPGQSPSATVVEQGVAPEAKTSVI</sequence>
<keyword evidence="2" id="KW-0472">Membrane</keyword>
<keyword evidence="2" id="KW-0812">Transmembrane</keyword>
<proteinExistence type="predicted"/>
<feature type="region of interest" description="Disordered" evidence="1">
    <location>
        <begin position="73"/>
        <end position="96"/>
    </location>
</feature>
<reference evidence="3 4" key="1">
    <citation type="journal article" date="2014" name="Nat. Commun.">
        <title>Klebsormidium flaccidum genome reveals primary factors for plant terrestrial adaptation.</title>
        <authorList>
            <person name="Hori K."/>
            <person name="Maruyama F."/>
            <person name="Fujisawa T."/>
            <person name="Togashi T."/>
            <person name="Yamamoto N."/>
            <person name="Seo M."/>
            <person name="Sato S."/>
            <person name="Yamada T."/>
            <person name="Mori H."/>
            <person name="Tajima N."/>
            <person name="Moriyama T."/>
            <person name="Ikeuchi M."/>
            <person name="Watanabe M."/>
            <person name="Wada H."/>
            <person name="Kobayashi K."/>
            <person name="Saito M."/>
            <person name="Masuda T."/>
            <person name="Sasaki-Sekimoto Y."/>
            <person name="Mashiguchi K."/>
            <person name="Awai K."/>
            <person name="Shimojima M."/>
            <person name="Masuda S."/>
            <person name="Iwai M."/>
            <person name="Nobusawa T."/>
            <person name="Narise T."/>
            <person name="Kondo S."/>
            <person name="Saito H."/>
            <person name="Sato R."/>
            <person name="Murakawa M."/>
            <person name="Ihara Y."/>
            <person name="Oshima-Yamada Y."/>
            <person name="Ohtaka K."/>
            <person name="Satoh M."/>
            <person name="Sonobe K."/>
            <person name="Ishii M."/>
            <person name="Ohtani R."/>
            <person name="Kanamori-Sato M."/>
            <person name="Honoki R."/>
            <person name="Miyazaki D."/>
            <person name="Mochizuki H."/>
            <person name="Umetsu J."/>
            <person name="Higashi K."/>
            <person name="Shibata D."/>
            <person name="Kamiya Y."/>
            <person name="Sato N."/>
            <person name="Nakamura Y."/>
            <person name="Tabata S."/>
            <person name="Ida S."/>
            <person name="Kurokawa K."/>
            <person name="Ohta H."/>
        </authorList>
    </citation>
    <scope>NUCLEOTIDE SEQUENCE [LARGE SCALE GENOMIC DNA]</scope>
    <source>
        <strain evidence="3 4">NIES-2285</strain>
    </source>
</reference>
<accession>A0A1Y1HHG2</accession>
<evidence type="ECO:0000313" key="4">
    <source>
        <dbReference type="Proteomes" id="UP000054558"/>
    </source>
</evidence>
<dbReference type="Proteomes" id="UP000054558">
    <property type="component" value="Unassembled WGS sequence"/>
</dbReference>
<evidence type="ECO:0000256" key="2">
    <source>
        <dbReference type="SAM" id="Phobius"/>
    </source>
</evidence>
<feature type="transmembrane region" description="Helical" evidence="2">
    <location>
        <begin position="22"/>
        <end position="39"/>
    </location>
</feature>
<gene>
    <name evidence="3" type="ORF">KFL_000050410</name>
</gene>
<name>A0A1Y1HHG2_KLENI</name>
<evidence type="ECO:0000313" key="3">
    <source>
        <dbReference type="EMBL" id="GAQ77904.1"/>
    </source>
</evidence>
<keyword evidence="2" id="KW-1133">Transmembrane helix</keyword>
<dbReference type="AlphaFoldDB" id="A0A1Y1HHG2"/>
<protein>
    <submittedName>
        <fullName evidence="3">Uncharacterized protein</fullName>
    </submittedName>
</protein>
<keyword evidence="4" id="KW-1185">Reference proteome</keyword>
<evidence type="ECO:0000256" key="1">
    <source>
        <dbReference type="SAM" id="MobiDB-lite"/>
    </source>
</evidence>